<evidence type="ECO:0000256" key="8">
    <source>
        <dbReference type="ARBA" id="ARBA00023306"/>
    </source>
</evidence>
<dbReference type="GO" id="GO:0005975">
    <property type="term" value="P:carbohydrate metabolic process"/>
    <property type="evidence" value="ECO:0007669"/>
    <property type="project" value="InterPro"/>
</dbReference>
<keyword evidence="14" id="KW-1185">Reference proteome</keyword>
<organism evidence="13 14">
    <name type="scientific">Legionella londiniensis</name>
    <dbReference type="NCBI Taxonomy" id="45068"/>
    <lineage>
        <taxon>Bacteria</taxon>
        <taxon>Pseudomonadati</taxon>
        <taxon>Pseudomonadota</taxon>
        <taxon>Gammaproteobacteria</taxon>
        <taxon>Legionellales</taxon>
        <taxon>Legionellaceae</taxon>
        <taxon>Legionella</taxon>
    </lineage>
</organism>
<comment type="subcellular location">
    <subcellularLocation>
        <location evidence="10">Cell membrane</location>
        <topology evidence="10">Peripheral membrane protein</topology>
        <orientation evidence="10">Cytoplasmic side</orientation>
    </subcellularLocation>
</comment>
<evidence type="ECO:0000256" key="4">
    <source>
        <dbReference type="ARBA" id="ARBA00022679"/>
    </source>
</evidence>
<sequence length="363" mass="40422">MNKKIVLTGGGTAGHVNPNIALIETLQQRGWQVEYVGSKDGIEKEMISAIHIPYHAVSSGKLRRYFSWQNFQDPLKIFLGIIQSWRLLQRLKPDVVFSKGGFVAFPVVVGAWLNRIPIIAHESDITPGLANRLSFPFVDKICLTFAAAKKHFKNMQKVEITGTPLRQALFSGKKENGLSRCHFNNQKPCLLVIGGSQGAKLLNLCVREAIDTLCERFQVIHLCGRGKVDPDYYEKTGYYQLEYAAEELADFFAASDVVISRAGANALYEILALQKPHVLVPLSSSVSRGDQVQNACYFQQQGISRVINETELAADTLLQAIDEVYQNREAITAKIKSLQIDSASNQIIGILEETVHAKSKRYV</sequence>
<dbReference type="InterPro" id="IPR004276">
    <property type="entry name" value="GlycoTrans_28_N"/>
</dbReference>
<dbReference type="NCBIfam" id="TIGR01133">
    <property type="entry name" value="murG"/>
    <property type="match status" value="1"/>
</dbReference>
<dbReference type="GO" id="GO:0009252">
    <property type="term" value="P:peptidoglycan biosynthetic process"/>
    <property type="evidence" value="ECO:0007669"/>
    <property type="project" value="UniProtKB-UniRule"/>
</dbReference>
<evidence type="ECO:0000256" key="6">
    <source>
        <dbReference type="ARBA" id="ARBA00022984"/>
    </source>
</evidence>
<dbReference type="EC" id="2.4.1.227" evidence="10"/>
<evidence type="ECO:0000256" key="3">
    <source>
        <dbReference type="ARBA" id="ARBA00022676"/>
    </source>
</evidence>
<dbReference type="RefSeq" id="WP_058528617.1">
    <property type="nucleotide sequence ID" value="NZ_CAAAHZ010000007.1"/>
</dbReference>
<dbReference type="UniPathway" id="UPA00219"/>
<dbReference type="PATRIC" id="fig|45068.5.peg.647"/>
<keyword evidence="3 10" id="KW-0328">Glycosyltransferase</keyword>
<comment type="caution">
    <text evidence="13">The sequence shown here is derived from an EMBL/GenBank/DDBJ whole genome shotgun (WGS) entry which is preliminary data.</text>
</comment>
<comment type="caution">
    <text evidence="10">Lacks conserved residue(s) required for the propagation of feature annotation.</text>
</comment>
<dbReference type="GO" id="GO:0051991">
    <property type="term" value="F:UDP-N-acetyl-D-glucosamine:N-acetylmuramoyl-L-alanyl-D-glutamyl-meso-2,6-diaminopimelyl-D-alanyl-D-alanine-diphosphoundecaprenol 4-beta-N-acetylglucosaminlytransferase activity"/>
    <property type="evidence" value="ECO:0007669"/>
    <property type="project" value="RHEA"/>
</dbReference>
<evidence type="ECO:0000256" key="7">
    <source>
        <dbReference type="ARBA" id="ARBA00023136"/>
    </source>
</evidence>
<comment type="catalytic activity">
    <reaction evidence="10">
        <text>di-trans,octa-cis-undecaprenyl diphospho-N-acetyl-alpha-D-muramoyl-L-alanyl-D-glutamyl-meso-2,6-diaminopimeloyl-D-alanyl-D-alanine + UDP-N-acetyl-alpha-D-glucosamine = di-trans,octa-cis-undecaprenyl diphospho-[N-acetyl-alpha-D-glucosaminyl-(1-&gt;4)]-N-acetyl-alpha-D-muramoyl-L-alanyl-D-glutamyl-meso-2,6-diaminopimeloyl-D-alanyl-D-alanine + UDP + H(+)</text>
        <dbReference type="Rhea" id="RHEA:31227"/>
        <dbReference type="ChEBI" id="CHEBI:15378"/>
        <dbReference type="ChEBI" id="CHEBI:57705"/>
        <dbReference type="ChEBI" id="CHEBI:58223"/>
        <dbReference type="ChEBI" id="CHEBI:61387"/>
        <dbReference type="ChEBI" id="CHEBI:61388"/>
        <dbReference type="EC" id="2.4.1.227"/>
    </reaction>
</comment>
<evidence type="ECO:0000256" key="10">
    <source>
        <dbReference type="HAMAP-Rule" id="MF_00033"/>
    </source>
</evidence>
<dbReference type="Gene3D" id="3.40.50.2000">
    <property type="entry name" value="Glycogen Phosphorylase B"/>
    <property type="match status" value="2"/>
</dbReference>
<comment type="function">
    <text evidence="10">Cell wall formation. Catalyzes the transfer of a GlcNAc subunit on undecaprenyl-pyrophosphoryl-MurNAc-pentapeptide (lipid intermediate I) to form undecaprenyl-pyrophosphoryl-MurNAc-(pentapeptide)GlcNAc (lipid intermediate II).</text>
</comment>
<dbReference type="Pfam" id="PF03033">
    <property type="entry name" value="Glyco_transf_28"/>
    <property type="match status" value="1"/>
</dbReference>
<dbReference type="PANTHER" id="PTHR21015:SF27">
    <property type="entry name" value="UDP-N-ACETYLGLUCOSAMINE--N-ACETYLMURAMYL-(PENTAPEPTIDE) PYROPHOSPHORYL-UNDECAPRENOL N-ACETYLGLUCOSAMINE TRANSFERASE"/>
    <property type="match status" value="1"/>
</dbReference>
<proteinExistence type="inferred from homology"/>
<dbReference type="OrthoDB" id="9808936at2"/>
<feature type="domain" description="Glycosyltransferase family 28 N-terminal" evidence="11">
    <location>
        <begin position="5"/>
        <end position="141"/>
    </location>
</feature>
<dbReference type="AlphaFoldDB" id="A0A0W0VQG8"/>
<evidence type="ECO:0000256" key="5">
    <source>
        <dbReference type="ARBA" id="ARBA00022960"/>
    </source>
</evidence>
<evidence type="ECO:0000256" key="1">
    <source>
        <dbReference type="ARBA" id="ARBA00022475"/>
    </source>
</evidence>
<feature type="binding site" evidence="10">
    <location>
        <position position="166"/>
    </location>
    <ligand>
        <name>UDP-N-acetyl-alpha-D-glucosamine</name>
        <dbReference type="ChEBI" id="CHEBI:57705"/>
    </ligand>
</feature>
<comment type="similarity">
    <text evidence="10">Belongs to the glycosyltransferase 28 family. MurG subfamily.</text>
</comment>
<keyword evidence="9 10" id="KW-0961">Cell wall biogenesis/degradation</keyword>
<dbReference type="NCBIfam" id="NF009102">
    <property type="entry name" value="PRK12446.1"/>
    <property type="match status" value="1"/>
</dbReference>
<reference evidence="13 14" key="1">
    <citation type="submission" date="2015-11" db="EMBL/GenBank/DDBJ databases">
        <title>Genomic analysis of 38 Legionella species identifies large and diverse effector repertoires.</title>
        <authorList>
            <person name="Burstein D."/>
            <person name="Amaro F."/>
            <person name="Zusman T."/>
            <person name="Lifshitz Z."/>
            <person name="Cohen O."/>
            <person name="Gilbert J.A."/>
            <person name="Pupko T."/>
            <person name="Shuman H.A."/>
            <person name="Segal G."/>
        </authorList>
    </citation>
    <scope>NUCLEOTIDE SEQUENCE [LARGE SCALE GENOMIC DNA]</scope>
    <source>
        <strain evidence="13 14">ATCC 49505</strain>
    </source>
</reference>
<gene>
    <name evidence="10 13" type="primary">murG</name>
    <name evidence="13" type="ORF">Llon_0600</name>
</gene>
<feature type="domain" description="Glycosyl transferase family 28 C-terminal" evidence="12">
    <location>
        <begin position="190"/>
        <end position="337"/>
    </location>
</feature>
<dbReference type="PANTHER" id="PTHR21015">
    <property type="entry name" value="UDP-N-ACETYLGLUCOSAMINE--N-ACETYLMURAMYL-(PENTAPEPTIDE) PYROPHOSPHORYL-UNDECAPRENOL N-ACETYLGLUCOSAMINE TRANSFERASE 1"/>
    <property type="match status" value="1"/>
</dbReference>
<evidence type="ECO:0000256" key="9">
    <source>
        <dbReference type="ARBA" id="ARBA00023316"/>
    </source>
</evidence>
<evidence type="ECO:0000256" key="2">
    <source>
        <dbReference type="ARBA" id="ARBA00022618"/>
    </source>
</evidence>
<dbReference type="GO" id="GO:0051301">
    <property type="term" value="P:cell division"/>
    <property type="evidence" value="ECO:0007669"/>
    <property type="project" value="UniProtKB-KW"/>
</dbReference>
<dbReference type="GO" id="GO:0050511">
    <property type="term" value="F:undecaprenyldiphospho-muramoylpentapeptide beta-N-acetylglucosaminyltransferase activity"/>
    <property type="evidence" value="ECO:0007669"/>
    <property type="project" value="UniProtKB-UniRule"/>
</dbReference>
<dbReference type="EMBL" id="LNYK01000010">
    <property type="protein sequence ID" value="KTD22382.1"/>
    <property type="molecule type" value="Genomic_DNA"/>
</dbReference>
<keyword evidence="4 10" id="KW-0808">Transferase</keyword>
<keyword evidence="6 10" id="KW-0573">Peptidoglycan synthesis</keyword>
<evidence type="ECO:0000259" key="12">
    <source>
        <dbReference type="Pfam" id="PF04101"/>
    </source>
</evidence>
<name>A0A0W0VQG8_9GAMM</name>
<dbReference type="GO" id="GO:0071555">
    <property type="term" value="P:cell wall organization"/>
    <property type="evidence" value="ECO:0007669"/>
    <property type="project" value="UniProtKB-KW"/>
</dbReference>
<feature type="binding site" evidence="10">
    <location>
        <position position="196"/>
    </location>
    <ligand>
        <name>UDP-N-acetyl-alpha-D-glucosamine</name>
        <dbReference type="ChEBI" id="CHEBI:57705"/>
    </ligand>
</feature>
<dbReference type="STRING" id="45068.Llon_0600"/>
<keyword evidence="1 10" id="KW-1003">Cell membrane</keyword>
<evidence type="ECO:0000313" key="13">
    <source>
        <dbReference type="EMBL" id="KTD22382.1"/>
    </source>
</evidence>
<dbReference type="GO" id="GO:0008360">
    <property type="term" value="P:regulation of cell shape"/>
    <property type="evidence" value="ECO:0007669"/>
    <property type="project" value="UniProtKB-KW"/>
</dbReference>
<feature type="binding site" evidence="10">
    <location>
        <begin position="12"/>
        <end position="14"/>
    </location>
    <ligand>
        <name>UDP-N-acetyl-alpha-D-glucosamine</name>
        <dbReference type="ChEBI" id="CHEBI:57705"/>
    </ligand>
</feature>
<keyword evidence="8 10" id="KW-0131">Cell cycle</keyword>
<protein>
    <recommendedName>
        <fullName evidence="10">UDP-N-acetylglucosamine--N-acetylmuramyl-(pentapeptide) pyrophosphoryl-undecaprenol N-acetylglucosamine transferase</fullName>
        <ecNumber evidence="10">2.4.1.227</ecNumber>
    </recommendedName>
    <alternativeName>
        <fullName evidence="10">Undecaprenyl-PP-MurNAc-pentapeptide-UDPGlcNAc GlcNAc transferase</fullName>
    </alternativeName>
</protein>
<dbReference type="GO" id="GO:0005886">
    <property type="term" value="C:plasma membrane"/>
    <property type="evidence" value="ECO:0007669"/>
    <property type="project" value="UniProtKB-SubCell"/>
</dbReference>
<accession>A0A0W0VQG8</accession>
<feature type="binding site" evidence="10">
    <location>
        <position position="291"/>
    </location>
    <ligand>
        <name>UDP-N-acetyl-alpha-D-glucosamine</name>
        <dbReference type="ChEBI" id="CHEBI:57705"/>
    </ligand>
</feature>
<dbReference type="Proteomes" id="UP000054997">
    <property type="component" value="Unassembled WGS sequence"/>
</dbReference>
<keyword evidence="2 10" id="KW-0132">Cell division</keyword>
<keyword evidence="5 10" id="KW-0133">Cell shape</keyword>
<dbReference type="CDD" id="cd03785">
    <property type="entry name" value="GT28_MurG"/>
    <property type="match status" value="1"/>
</dbReference>
<keyword evidence="7 10" id="KW-0472">Membrane</keyword>
<dbReference type="Pfam" id="PF04101">
    <property type="entry name" value="Glyco_tran_28_C"/>
    <property type="match status" value="1"/>
</dbReference>
<evidence type="ECO:0000313" key="14">
    <source>
        <dbReference type="Proteomes" id="UP000054997"/>
    </source>
</evidence>
<evidence type="ECO:0000259" key="11">
    <source>
        <dbReference type="Pfam" id="PF03033"/>
    </source>
</evidence>
<dbReference type="HAMAP" id="MF_00033">
    <property type="entry name" value="MurG"/>
    <property type="match status" value="1"/>
</dbReference>
<dbReference type="InterPro" id="IPR007235">
    <property type="entry name" value="Glyco_trans_28_C"/>
</dbReference>
<dbReference type="InterPro" id="IPR006009">
    <property type="entry name" value="GlcNAc_MurG"/>
</dbReference>
<comment type="pathway">
    <text evidence="10">Cell wall biogenesis; peptidoglycan biosynthesis.</text>
</comment>
<dbReference type="SUPFAM" id="SSF53756">
    <property type="entry name" value="UDP-Glycosyltransferase/glycogen phosphorylase"/>
    <property type="match status" value="1"/>
</dbReference>